<feature type="non-terminal residue" evidence="1">
    <location>
        <position position="119"/>
    </location>
</feature>
<evidence type="ECO:0000313" key="1">
    <source>
        <dbReference type="EMBL" id="EFQ93652.1"/>
    </source>
</evidence>
<dbReference type="KEGG" id="pte:PTT_08894"/>
<protein>
    <submittedName>
        <fullName evidence="1">Uncharacterized protein</fullName>
    </submittedName>
</protein>
<keyword evidence="2" id="KW-1185">Reference proteome</keyword>
<gene>
    <name evidence="1" type="ORF">PTT_08894</name>
</gene>
<evidence type="ECO:0000313" key="2">
    <source>
        <dbReference type="Proteomes" id="UP000001067"/>
    </source>
</evidence>
<sequence length="119" mass="13935">MTGCEWMGRLTYEDDLLAEVEDWKFRVEVPFHNHARSYGPLGYTHHRKRNAETQAEIERRWSQNDTSRKILGDLVARGFTITLQDVKNEVGKLRRAQMGGFSHIEALLHFLKEFVDDDT</sequence>
<dbReference type="EMBL" id="GL533713">
    <property type="protein sequence ID" value="EFQ93652.1"/>
    <property type="molecule type" value="Genomic_DNA"/>
</dbReference>
<dbReference type="Proteomes" id="UP000001067">
    <property type="component" value="Unassembled WGS sequence"/>
</dbReference>
<dbReference type="OrthoDB" id="3690943at2759"/>
<dbReference type="AlphaFoldDB" id="E3RKU7"/>
<name>E3RKU7_PYRTT</name>
<organism evidence="2">
    <name type="scientific">Pyrenophora teres f. teres (strain 0-1)</name>
    <name type="common">Barley net blotch fungus</name>
    <name type="synonym">Drechslera teres f. teres</name>
    <dbReference type="NCBI Taxonomy" id="861557"/>
    <lineage>
        <taxon>Eukaryota</taxon>
        <taxon>Fungi</taxon>
        <taxon>Dikarya</taxon>
        <taxon>Ascomycota</taxon>
        <taxon>Pezizomycotina</taxon>
        <taxon>Dothideomycetes</taxon>
        <taxon>Pleosporomycetidae</taxon>
        <taxon>Pleosporales</taxon>
        <taxon>Pleosporineae</taxon>
        <taxon>Pleosporaceae</taxon>
        <taxon>Pyrenophora</taxon>
    </lineage>
</organism>
<reference evidence="1 2" key="1">
    <citation type="journal article" date="2010" name="Genome Biol.">
        <title>A first genome assembly of the barley fungal pathogen Pyrenophora teres f. teres.</title>
        <authorList>
            <person name="Ellwood S.R."/>
            <person name="Liu Z."/>
            <person name="Syme R.A."/>
            <person name="Lai Z."/>
            <person name="Hane J.K."/>
            <person name="Keiper F."/>
            <person name="Moffat C.S."/>
            <person name="Oliver R.P."/>
            <person name="Friesen T.L."/>
        </authorList>
    </citation>
    <scope>NUCLEOTIDE SEQUENCE [LARGE SCALE GENOMIC DNA]</scope>
    <source>
        <strain evidence="1 2">0-1</strain>
    </source>
</reference>
<dbReference type="HOGENOM" id="CLU_2067074_0_0_1"/>
<proteinExistence type="predicted"/>
<accession>E3RKU7</accession>